<protein>
    <submittedName>
        <fullName evidence="3">Uncharacterized protein</fullName>
    </submittedName>
</protein>
<keyword evidence="4" id="KW-1185">Reference proteome</keyword>
<evidence type="ECO:0000313" key="4">
    <source>
        <dbReference type="Proteomes" id="UP000478052"/>
    </source>
</evidence>
<dbReference type="InterPro" id="IPR048367">
    <property type="entry name" value="TNP-like_RNaseH_C"/>
</dbReference>
<dbReference type="OrthoDB" id="6616029at2759"/>
<evidence type="ECO:0000313" key="3">
    <source>
        <dbReference type="EMBL" id="KAF0711441.1"/>
    </source>
</evidence>
<dbReference type="Proteomes" id="UP000478052">
    <property type="component" value="Unassembled WGS sequence"/>
</dbReference>
<comment type="caution">
    <text evidence="3">The sequence shown here is derived from an EMBL/GenBank/DDBJ whole genome shotgun (WGS) entry which is preliminary data.</text>
</comment>
<reference evidence="3 4" key="1">
    <citation type="submission" date="2019-08" db="EMBL/GenBank/DDBJ databases">
        <title>Whole genome of Aphis craccivora.</title>
        <authorList>
            <person name="Voronova N.V."/>
            <person name="Shulinski R.S."/>
            <person name="Bandarenka Y.V."/>
            <person name="Zhorov D.G."/>
            <person name="Warner D."/>
        </authorList>
    </citation>
    <scope>NUCLEOTIDE SEQUENCE [LARGE SCALE GENOMIC DNA]</scope>
    <source>
        <strain evidence="3">180601</strain>
        <tissue evidence="3">Whole Body</tissue>
    </source>
</reference>
<dbReference type="EMBL" id="VUJU01011253">
    <property type="protein sequence ID" value="KAF0711441.1"/>
    <property type="molecule type" value="Genomic_DNA"/>
</dbReference>
<evidence type="ECO:0000259" key="2">
    <source>
        <dbReference type="Pfam" id="PF21789"/>
    </source>
</evidence>
<name>A0A6G0VVL4_APHCR</name>
<evidence type="ECO:0000259" key="1">
    <source>
        <dbReference type="Pfam" id="PF21788"/>
    </source>
</evidence>
<proteinExistence type="predicted"/>
<feature type="domain" description="Transposable element P transposase-like GTP-binding insertion" evidence="1">
    <location>
        <begin position="30"/>
        <end position="84"/>
    </location>
</feature>
<feature type="non-terminal residue" evidence="3">
    <location>
        <position position="1"/>
    </location>
</feature>
<feature type="domain" description="Transposable element P transposase-like RNase H C-terminal" evidence="2">
    <location>
        <begin position="150"/>
        <end position="180"/>
    </location>
</feature>
<dbReference type="Pfam" id="PF21788">
    <property type="entry name" value="TNP-like_GBD"/>
    <property type="match status" value="1"/>
</dbReference>
<organism evidence="3 4">
    <name type="scientific">Aphis craccivora</name>
    <name type="common">Cowpea aphid</name>
    <dbReference type="NCBI Taxonomy" id="307492"/>
    <lineage>
        <taxon>Eukaryota</taxon>
        <taxon>Metazoa</taxon>
        <taxon>Ecdysozoa</taxon>
        <taxon>Arthropoda</taxon>
        <taxon>Hexapoda</taxon>
        <taxon>Insecta</taxon>
        <taxon>Pterygota</taxon>
        <taxon>Neoptera</taxon>
        <taxon>Paraneoptera</taxon>
        <taxon>Hemiptera</taxon>
        <taxon>Sternorrhyncha</taxon>
        <taxon>Aphidomorpha</taxon>
        <taxon>Aphidoidea</taxon>
        <taxon>Aphididae</taxon>
        <taxon>Aphidini</taxon>
        <taxon>Aphis</taxon>
        <taxon>Aphis</taxon>
    </lineage>
</organism>
<dbReference type="InterPro" id="IPR048366">
    <property type="entry name" value="TNP-like_GBD"/>
</dbReference>
<dbReference type="AlphaFoldDB" id="A0A6G0VVL4"/>
<sequence length="248" mass="27431">VRQRGNILHSGIALPISYSSRMCDQHVVPEKILKMKAKCATQVFSQRVSSIMLFVAFKNLIKSNAKDTAKICLFFNQLFDSLNGNLDGVVDGKIYSTAIKAKSPHHTIWSNSLKVLSTMRFVKDGKTSFAPTLKTGVTKNGIHSLLPRRVNQDPLECFFGAARSVSSSNPSYNAFASAYKTLLLNNLMSPNSPGSNCEDMVEASLTSYKHLLQINPDELVKSLSLCINHGENLEKRIIDTIVNLMVNH</sequence>
<dbReference type="Pfam" id="PF21789">
    <property type="entry name" value="TNP-like_RNaseH_C"/>
    <property type="match status" value="1"/>
</dbReference>
<gene>
    <name evidence="3" type="ORF">FWK35_00033376</name>
</gene>
<accession>A0A6G0VVL4</accession>